<dbReference type="InterPro" id="IPR016181">
    <property type="entry name" value="Acyl_CoA_acyltransferase"/>
</dbReference>
<accession>A0ABU8DXI0</accession>
<organism evidence="2 3">
    <name type="scientific">Klenkia sesuvii</name>
    <dbReference type="NCBI Taxonomy" id="3103137"/>
    <lineage>
        <taxon>Bacteria</taxon>
        <taxon>Bacillati</taxon>
        <taxon>Actinomycetota</taxon>
        <taxon>Actinomycetes</taxon>
        <taxon>Geodermatophilales</taxon>
        <taxon>Geodermatophilaceae</taxon>
        <taxon>Klenkia</taxon>
    </lineage>
</organism>
<dbReference type="Pfam" id="PF06108">
    <property type="entry name" value="DUF952"/>
    <property type="match status" value="1"/>
</dbReference>
<evidence type="ECO:0000313" key="3">
    <source>
        <dbReference type="Proteomes" id="UP001361570"/>
    </source>
</evidence>
<dbReference type="SUPFAM" id="SSF55729">
    <property type="entry name" value="Acyl-CoA N-acyltransferases (Nat)"/>
    <property type="match status" value="1"/>
</dbReference>
<sequence length="381" mass="40020">MLLHLCPAGDWVRALRRGRIDPLPEVGFVHLSAPDQVHLPAGRLFAGRDDVLLLVVDPARLTDPVRLEPGVPGDPESMRFPHLYGPLPATAVVAVQPWAAEHRLPVPEADDPAGRHAALETSLPLRRALASGEPVQRRAAGWAVGSPDHPVSGEDNRLLLPAPVGTAQVLADAGPLVPGAAAAVTWCWPGADDAAARLAHDLAGAGWRITADRVMSRSVPPATGAAPDGGVPDGAAEVVDQTDVHPLWAEAWRGLIPDDPAAVRQLVDREHRTARAVGVIDVGVRDRGRVVAAGQLRTDGATAAVEAVLTDPAYRGRGLGDAVLARLLVEAARAGCDLAVLAADPSDWPRHWYARRGFDDVGVVRSATPPDQAGTSQLSSR</sequence>
<keyword evidence="2" id="KW-0012">Acyltransferase</keyword>
<evidence type="ECO:0000313" key="2">
    <source>
        <dbReference type="EMBL" id="MEI4272732.1"/>
    </source>
</evidence>
<reference evidence="2 3" key="1">
    <citation type="submission" date="2024-03" db="EMBL/GenBank/DDBJ databases">
        <title>Draft genome sequence of Klenkia sp. LSe6-5.</title>
        <authorList>
            <person name="Duangmal K."/>
            <person name="Chantavorakit T."/>
        </authorList>
    </citation>
    <scope>NUCLEOTIDE SEQUENCE [LARGE SCALE GENOMIC DNA]</scope>
    <source>
        <strain evidence="2 3">LSe6-5</strain>
    </source>
</reference>
<dbReference type="PANTHER" id="PTHR34129">
    <property type="entry name" value="BLR1139 PROTEIN"/>
    <property type="match status" value="1"/>
</dbReference>
<feature type="domain" description="N-acetyltransferase" evidence="1">
    <location>
        <begin position="234"/>
        <end position="381"/>
    </location>
</feature>
<proteinExistence type="predicted"/>
<dbReference type="Proteomes" id="UP001361570">
    <property type="component" value="Unassembled WGS sequence"/>
</dbReference>
<dbReference type="RefSeq" id="WP_336404859.1">
    <property type="nucleotide sequence ID" value="NZ_JBAPLU010000013.1"/>
</dbReference>
<dbReference type="Pfam" id="PF00583">
    <property type="entry name" value="Acetyltransf_1"/>
    <property type="match status" value="1"/>
</dbReference>
<gene>
    <name evidence="2" type="ORF">TEK04_13460</name>
</gene>
<dbReference type="EMBL" id="JBAPLU010000013">
    <property type="protein sequence ID" value="MEI4272732.1"/>
    <property type="molecule type" value="Genomic_DNA"/>
</dbReference>
<protein>
    <submittedName>
        <fullName evidence="2">GNAT family N-acetyltransferase</fullName>
        <ecNumber evidence="2">2.3.1.-</ecNumber>
    </submittedName>
</protein>
<dbReference type="PANTHER" id="PTHR34129:SF1">
    <property type="entry name" value="DUF952 DOMAIN-CONTAINING PROTEIN"/>
    <property type="match status" value="1"/>
</dbReference>
<dbReference type="EC" id="2.3.1.-" evidence="2"/>
<dbReference type="InterPro" id="IPR009297">
    <property type="entry name" value="DUF952"/>
</dbReference>
<name>A0ABU8DXI0_9ACTN</name>
<dbReference type="CDD" id="cd04301">
    <property type="entry name" value="NAT_SF"/>
    <property type="match status" value="1"/>
</dbReference>
<evidence type="ECO:0000259" key="1">
    <source>
        <dbReference type="PROSITE" id="PS51186"/>
    </source>
</evidence>
<keyword evidence="3" id="KW-1185">Reference proteome</keyword>
<dbReference type="Gene3D" id="3.40.630.30">
    <property type="match status" value="1"/>
</dbReference>
<dbReference type="GO" id="GO:0016746">
    <property type="term" value="F:acyltransferase activity"/>
    <property type="evidence" value="ECO:0007669"/>
    <property type="project" value="UniProtKB-KW"/>
</dbReference>
<dbReference type="SUPFAM" id="SSF56399">
    <property type="entry name" value="ADP-ribosylation"/>
    <property type="match status" value="1"/>
</dbReference>
<dbReference type="PROSITE" id="PS51186">
    <property type="entry name" value="GNAT"/>
    <property type="match status" value="1"/>
</dbReference>
<dbReference type="Gene3D" id="3.20.170.20">
    <property type="entry name" value="Protein of unknown function DUF952"/>
    <property type="match status" value="1"/>
</dbReference>
<keyword evidence="2" id="KW-0808">Transferase</keyword>
<dbReference type="InterPro" id="IPR000182">
    <property type="entry name" value="GNAT_dom"/>
</dbReference>
<comment type="caution">
    <text evidence="2">The sequence shown here is derived from an EMBL/GenBank/DDBJ whole genome shotgun (WGS) entry which is preliminary data.</text>
</comment>